<dbReference type="Proteomes" id="UP000466966">
    <property type="component" value="Unassembled WGS sequence"/>
</dbReference>
<accession>A0A844YYA5</accession>
<keyword evidence="1" id="KW-1133">Transmembrane helix</keyword>
<keyword evidence="1" id="KW-0812">Transmembrane</keyword>
<proteinExistence type="predicted"/>
<evidence type="ECO:0000313" key="2">
    <source>
        <dbReference type="EMBL" id="MXO73315.1"/>
    </source>
</evidence>
<evidence type="ECO:0000313" key="3">
    <source>
        <dbReference type="Proteomes" id="UP000466966"/>
    </source>
</evidence>
<name>A0A844YYA5_9SPHN</name>
<keyword evidence="1" id="KW-0472">Membrane</keyword>
<dbReference type="RefSeq" id="WP_160773249.1">
    <property type="nucleotide sequence ID" value="NZ_WTYV01000009.1"/>
</dbReference>
<dbReference type="AlphaFoldDB" id="A0A844YYA5"/>
<sequence length="51" mass="5726">MNAIRTLIERGRQEVALFRQSREDALWFVAIAFGPAIALAVIFALFNEGTM</sequence>
<keyword evidence="3" id="KW-1185">Reference proteome</keyword>
<feature type="transmembrane region" description="Helical" evidence="1">
    <location>
        <begin position="25"/>
        <end position="46"/>
    </location>
</feature>
<evidence type="ECO:0000256" key="1">
    <source>
        <dbReference type="SAM" id="Phobius"/>
    </source>
</evidence>
<comment type="caution">
    <text evidence="2">The sequence shown here is derived from an EMBL/GenBank/DDBJ whole genome shotgun (WGS) entry which is preliminary data.</text>
</comment>
<organism evidence="2 3">
    <name type="scientific">Alteraurantiacibacter buctensis</name>
    <dbReference type="NCBI Taxonomy" id="1503981"/>
    <lineage>
        <taxon>Bacteria</taxon>
        <taxon>Pseudomonadati</taxon>
        <taxon>Pseudomonadota</taxon>
        <taxon>Alphaproteobacteria</taxon>
        <taxon>Sphingomonadales</taxon>
        <taxon>Erythrobacteraceae</taxon>
        <taxon>Alteraurantiacibacter</taxon>
    </lineage>
</organism>
<dbReference type="EMBL" id="WTYV01000009">
    <property type="protein sequence ID" value="MXO73315.1"/>
    <property type="molecule type" value="Genomic_DNA"/>
</dbReference>
<gene>
    <name evidence="2" type="ORF">GRI99_16940</name>
</gene>
<reference evidence="2 3" key="1">
    <citation type="submission" date="2019-12" db="EMBL/GenBank/DDBJ databases">
        <title>Genomic-based taxomic classification of the family Erythrobacteraceae.</title>
        <authorList>
            <person name="Xu L."/>
        </authorList>
    </citation>
    <scope>NUCLEOTIDE SEQUENCE [LARGE SCALE GENOMIC DNA]</scope>
    <source>
        <strain evidence="2 3">M0322</strain>
    </source>
</reference>
<protein>
    <submittedName>
        <fullName evidence="2">Uncharacterized protein</fullName>
    </submittedName>
</protein>